<reference evidence="2 3" key="1">
    <citation type="journal article" date="2014" name="Nat. Genet.">
        <title>Genome sequence of the hot pepper provides insights into the evolution of pungency in Capsicum species.</title>
        <authorList>
            <person name="Kim S."/>
            <person name="Park M."/>
            <person name="Yeom S.I."/>
            <person name="Kim Y.M."/>
            <person name="Lee J.M."/>
            <person name="Lee H.A."/>
            <person name="Seo E."/>
            <person name="Choi J."/>
            <person name="Cheong K."/>
            <person name="Kim K.T."/>
            <person name="Jung K."/>
            <person name="Lee G.W."/>
            <person name="Oh S.K."/>
            <person name="Bae C."/>
            <person name="Kim S.B."/>
            <person name="Lee H.Y."/>
            <person name="Kim S.Y."/>
            <person name="Kim M.S."/>
            <person name="Kang B.C."/>
            <person name="Jo Y.D."/>
            <person name="Yang H.B."/>
            <person name="Jeong H.J."/>
            <person name="Kang W.H."/>
            <person name="Kwon J.K."/>
            <person name="Shin C."/>
            <person name="Lim J.Y."/>
            <person name="Park J.H."/>
            <person name="Huh J.H."/>
            <person name="Kim J.S."/>
            <person name="Kim B.D."/>
            <person name="Cohen O."/>
            <person name="Paran I."/>
            <person name="Suh M.C."/>
            <person name="Lee S.B."/>
            <person name="Kim Y.K."/>
            <person name="Shin Y."/>
            <person name="Noh S.J."/>
            <person name="Park J."/>
            <person name="Seo Y.S."/>
            <person name="Kwon S.Y."/>
            <person name="Kim H.A."/>
            <person name="Park J.M."/>
            <person name="Kim H.J."/>
            <person name="Choi S.B."/>
            <person name="Bosland P.W."/>
            <person name="Reeves G."/>
            <person name="Jo S.H."/>
            <person name="Lee B.W."/>
            <person name="Cho H.T."/>
            <person name="Choi H.S."/>
            <person name="Lee M.S."/>
            <person name="Yu Y."/>
            <person name="Do Choi Y."/>
            <person name="Park B.S."/>
            <person name="van Deynze A."/>
            <person name="Ashrafi H."/>
            <person name="Hill T."/>
            <person name="Kim W.T."/>
            <person name="Pai H.S."/>
            <person name="Ahn H.K."/>
            <person name="Yeam I."/>
            <person name="Giovannoni J.J."/>
            <person name="Rose J.K."/>
            <person name="Sorensen I."/>
            <person name="Lee S.J."/>
            <person name="Kim R.W."/>
            <person name="Choi I.Y."/>
            <person name="Choi B.S."/>
            <person name="Lim J.S."/>
            <person name="Lee Y.H."/>
            <person name="Choi D."/>
        </authorList>
    </citation>
    <scope>NUCLEOTIDE SEQUENCE [LARGE SCALE GENOMIC DNA]</scope>
    <source>
        <strain evidence="3">cv. CM334</strain>
    </source>
</reference>
<sequence length="88" mass="9501">MESITVAQKEEEDEIDESEITEDYEVTDPSTKAETECSPSEPACAEMESNSHASTATRSKAKNSSKSDQNLGTSNSIQSPHAIYLSGE</sequence>
<name>A0A2G2WP27_CAPAN</name>
<dbReference type="Gramene" id="PHT46998">
    <property type="protein sequence ID" value="PHT46998"/>
    <property type="gene ID" value="T459_35640"/>
</dbReference>
<evidence type="ECO:0000313" key="3">
    <source>
        <dbReference type="Proteomes" id="UP000222542"/>
    </source>
</evidence>
<proteinExistence type="predicted"/>
<feature type="compositionally biased region" description="Acidic residues" evidence="1">
    <location>
        <begin position="10"/>
        <end position="26"/>
    </location>
</feature>
<accession>A0A2G2WP27</accession>
<feature type="region of interest" description="Disordered" evidence="1">
    <location>
        <begin position="1"/>
        <end position="88"/>
    </location>
</feature>
<feature type="compositionally biased region" description="Polar residues" evidence="1">
    <location>
        <begin position="48"/>
        <end position="79"/>
    </location>
</feature>
<gene>
    <name evidence="2" type="ORF">T459_35640</name>
</gene>
<organism evidence="2 3">
    <name type="scientific">Capsicum annuum</name>
    <name type="common">Capsicum pepper</name>
    <dbReference type="NCBI Taxonomy" id="4072"/>
    <lineage>
        <taxon>Eukaryota</taxon>
        <taxon>Viridiplantae</taxon>
        <taxon>Streptophyta</taxon>
        <taxon>Embryophyta</taxon>
        <taxon>Tracheophyta</taxon>
        <taxon>Spermatophyta</taxon>
        <taxon>Magnoliopsida</taxon>
        <taxon>eudicotyledons</taxon>
        <taxon>Gunneridae</taxon>
        <taxon>Pentapetalae</taxon>
        <taxon>asterids</taxon>
        <taxon>lamiids</taxon>
        <taxon>Solanales</taxon>
        <taxon>Solanaceae</taxon>
        <taxon>Solanoideae</taxon>
        <taxon>Capsiceae</taxon>
        <taxon>Capsicum</taxon>
    </lineage>
</organism>
<evidence type="ECO:0000256" key="1">
    <source>
        <dbReference type="SAM" id="MobiDB-lite"/>
    </source>
</evidence>
<dbReference type="AlphaFoldDB" id="A0A2G2WP27"/>
<dbReference type="Proteomes" id="UP000222542">
    <property type="component" value="Unassembled WGS sequence"/>
</dbReference>
<protein>
    <submittedName>
        <fullName evidence="2">Uncharacterized protein</fullName>
    </submittedName>
</protein>
<dbReference type="STRING" id="4072.A0A2G2WP27"/>
<evidence type="ECO:0000313" key="2">
    <source>
        <dbReference type="EMBL" id="PHT46998.1"/>
    </source>
</evidence>
<dbReference type="EMBL" id="AYRZ02006319">
    <property type="protein sequence ID" value="PHT46998.1"/>
    <property type="molecule type" value="Genomic_DNA"/>
</dbReference>
<keyword evidence="3" id="KW-1185">Reference proteome</keyword>
<comment type="caution">
    <text evidence="2">The sequence shown here is derived from an EMBL/GenBank/DDBJ whole genome shotgun (WGS) entry which is preliminary data.</text>
</comment>
<reference evidence="2 3" key="2">
    <citation type="journal article" date="2017" name="Genome Biol.">
        <title>New reference genome sequences of hot pepper reveal the massive evolution of plant disease-resistance genes by retroduplication.</title>
        <authorList>
            <person name="Kim S."/>
            <person name="Park J."/>
            <person name="Yeom S.I."/>
            <person name="Kim Y.M."/>
            <person name="Seo E."/>
            <person name="Kim K.T."/>
            <person name="Kim M.S."/>
            <person name="Lee J.M."/>
            <person name="Cheong K."/>
            <person name="Shin H.S."/>
            <person name="Kim S.B."/>
            <person name="Han K."/>
            <person name="Lee J."/>
            <person name="Park M."/>
            <person name="Lee H.A."/>
            <person name="Lee H.Y."/>
            <person name="Lee Y."/>
            <person name="Oh S."/>
            <person name="Lee J.H."/>
            <person name="Choi E."/>
            <person name="Choi E."/>
            <person name="Lee S.E."/>
            <person name="Jeon J."/>
            <person name="Kim H."/>
            <person name="Choi G."/>
            <person name="Song H."/>
            <person name="Lee J."/>
            <person name="Lee S.C."/>
            <person name="Kwon J.K."/>
            <person name="Lee H.Y."/>
            <person name="Koo N."/>
            <person name="Hong Y."/>
            <person name="Kim R.W."/>
            <person name="Kang W.H."/>
            <person name="Huh J.H."/>
            <person name="Kang B.C."/>
            <person name="Yang T.J."/>
            <person name="Lee Y.H."/>
            <person name="Bennetzen J.L."/>
            <person name="Choi D."/>
        </authorList>
    </citation>
    <scope>NUCLEOTIDE SEQUENCE [LARGE SCALE GENOMIC DNA]</scope>
    <source>
        <strain evidence="3">cv. CM334</strain>
    </source>
</reference>